<dbReference type="InterPro" id="IPR045058">
    <property type="entry name" value="GIMA/IAN/Toc"/>
</dbReference>
<evidence type="ECO:0000256" key="1">
    <source>
        <dbReference type="ARBA" id="ARBA00008535"/>
    </source>
</evidence>
<dbReference type="EMBL" id="CAXITT010000483">
    <property type="protein sequence ID" value="CAL1542377.1"/>
    <property type="molecule type" value="Genomic_DNA"/>
</dbReference>
<feature type="non-terminal residue" evidence="5">
    <location>
        <position position="209"/>
    </location>
</feature>
<comment type="caution">
    <text evidence="5">The sequence shown here is derived from an EMBL/GenBank/DDBJ whole genome shotgun (WGS) entry which is preliminary data.</text>
</comment>
<dbReference type="InterPro" id="IPR006703">
    <property type="entry name" value="G_AIG1"/>
</dbReference>
<keyword evidence="3" id="KW-0342">GTP-binding</keyword>
<dbReference type="GO" id="GO:0005525">
    <property type="term" value="F:GTP binding"/>
    <property type="evidence" value="ECO:0007669"/>
    <property type="project" value="UniProtKB-KW"/>
</dbReference>
<evidence type="ECO:0000313" key="5">
    <source>
        <dbReference type="EMBL" id="CAL1542377.1"/>
    </source>
</evidence>
<accession>A0AAV2I6N3</accession>
<evidence type="ECO:0000256" key="2">
    <source>
        <dbReference type="ARBA" id="ARBA00022741"/>
    </source>
</evidence>
<name>A0AAV2I6N3_LYMST</name>
<keyword evidence="2" id="KW-0547">Nucleotide-binding</keyword>
<dbReference type="PANTHER" id="PTHR10903:SF184">
    <property type="entry name" value="GTP-BINDING PROTEIN A"/>
    <property type="match status" value="1"/>
</dbReference>
<keyword evidence="6" id="KW-1185">Reference proteome</keyword>
<evidence type="ECO:0000313" key="6">
    <source>
        <dbReference type="Proteomes" id="UP001497497"/>
    </source>
</evidence>
<dbReference type="PANTHER" id="PTHR10903">
    <property type="entry name" value="GTPASE, IMAP FAMILY MEMBER-RELATED"/>
    <property type="match status" value="1"/>
</dbReference>
<proteinExistence type="inferred from homology"/>
<dbReference type="PROSITE" id="PS51720">
    <property type="entry name" value="G_AIG1"/>
    <property type="match status" value="1"/>
</dbReference>
<evidence type="ECO:0000256" key="3">
    <source>
        <dbReference type="ARBA" id="ARBA00023134"/>
    </source>
</evidence>
<gene>
    <name evidence="5" type="ORF">GSLYS_00015971001</name>
</gene>
<dbReference type="Pfam" id="PF04548">
    <property type="entry name" value="AIG1"/>
    <property type="match status" value="1"/>
</dbReference>
<dbReference type="Proteomes" id="UP001497497">
    <property type="component" value="Unassembled WGS sequence"/>
</dbReference>
<organism evidence="5 6">
    <name type="scientific">Lymnaea stagnalis</name>
    <name type="common">Great pond snail</name>
    <name type="synonym">Helix stagnalis</name>
    <dbReference type="NCBI Taxonomy" id="6523"/>
    <lineage>
        <taxon>Eukaryota</taxon>
        <taxon>Metazoa</taxon>
        <taxon>Spiralia</taxon>
        <taxon>Lophotrochozoa</taxon>
        <taxon>Mollusca</taxon>
        <taxon>Gastropoda</taxon>
        <taxon>Heterobranchia</taxon>
        <taxon>Euthyneura</taxon>
        <taxon>Panpulmonata</taxon>
        <taxon>Hygrophila</taxon>
        <taxon>Lymnaeoidea</taxon>
        <taxon>Lymnaeidae</taxon>
        <taxon>Lymnaea</taxon>
    </lineage>
</organism>
<sequence>MTLSKDIDLLLIGGIGNGKSALGNTILRRKAFISESGLDAVTRRVSCEVSEYNGHIIKVVDCPGVEYKCHWTEKSFDSVVNALKDAITINPRGYPAFILVVRYGGRFTDEDQDVIDFLKNIFGDSFVKDFCILVLTCGDLFNWEVESEGFQDWCNKQQGHFKELVKECCNRVVLFDNRTKDTSTQDAQLNALITVVDNLRWREKRYTNE</sequence>
<reference evidence="5 6" key="1">
    <citation type="submission" date="2024-04" db="EMBL/GenBank/DDBJ databases">
        <authorList>
            <consortium name="Genoscope - CEA"/>
            <person name="William W."/>
        </authorList>
    </citation>
    <scope>NUCLEOTIDE SEQUENCE [LARGE SCALE GENOMIC DNA]</scope>
</reference>
<dbReference type="InterPro" id="IPR027417">
    <property type="entry name" value="P-loop_NTPase"/>
</dbReference>
<evidence type="ECO:0000259" key="4">
    <source>
        <dbReference type="PROSITE" id="PS51720"/>
    </source>
</evidence>
<dbReference type="SUPFAM" id="SSF52540">
    <property type="entry name" value="P-loop containing nucleoside triphosphate hydrolases"/>
    <property type="match status" value="1"/>
</dbReference>
<dbReference type="AlphaFoldDB" id="A0AAV2I6N3"/>
<dbReference type="Gene3D" id="3.40.50.300">
    <property type="entry name" value="P-loop containing nucleotide triphosphate hydrolases"/>
    <property type="match status" value="1"/>
</dbReference>
<protein>
    <recommendedName>
        <fullName evidence="4">AIG1-type G domain-containing protein</fullName>
    </recommendedName>
</protein>
<feature type="domain" description="AIG1-type G" evidence="4">
    <location>
        <begin position="4"/>
        <end position="209"/>
    </location>
</feature>
<comment type="similarity">
    <text evidence="1">Belongs to the TRAFAC class TrmE-Era-EngA-EngB-Septin-like GTPase superfamily. AIG1/Toc34/Toc159-like paraseptin GTPase family. IAN subfamily.</text>
</comment>